<proteinExistence type="predicted"/>
<organism evidence="3 4">
    <name type="scientific">Aphis craccivora</name>
    <name type="common">Cowpea aphid</name>
    <dbReference type="NCBI Taxonomy" id="307492"/>
    <lineage>
        <taxon>Eukaryota</taxon>
        <taxon>Metazoa</taxon>
        <taxon>Ecdysozoa</taxon>
        <taxon>Arthropoda</taxon>
        <taxon>Hexapoda</taxon>
        <taxon>Insecta</taxon>
        <taxon>Pterygota</taxon>
        <taxon>Neoptera</taxon>
        <taxon>Paraneoptera</taxon>
        <taxon>Hemiptera</taxon>
        <taxon>Sternorrhyncha</taxon>
        <taxon>Aphidomorpha</taxon>
        <taxon>Aphidoidea</taxon>
        <taxon>Aphididae</taxon>
        <taxon>Aphidini</taxon>
        <taxon>Aphis</taxon>
        <taxon>Aphis</taxon>
    </lineage>
</organism>
<dbReference type="GO" id="GO:0007088">
    <property type="term" value="P:regulation of mitotic nuclear division"/>
    <property type="evidence" value="ECO:0007669"/>
    <property type="project" value="InterPro"/>
</dbReference>
<dbReference type="Pfam" id="PF00646">
    <property type="entry name" value="F-box"/>
    <property type="match status" value="1"/>
</dbReference>
<dbReference type="Proteomes" id="UP000478052">
    <property type="component" value="Unassembled WGS sequence"/>
</dbReference>
<keyword evidence="4" id="KW-1185">Reference proteome</keyword>
<feature type="domain" description="F-box" evidence="2">
    <location>
        <begin position="276"/>
        <end position="308"/>
    </location>
</feature>
<dbReference type="AlphaFoldDB" id="A0A6G0YNQ4"/>
<evidence type="ECO:0000259" key="2">
    <source>
        <dbReference type="Pfam" id="PF00646"/>
    </source>
</evidence>
<evidence type="ECO:0000256" key="1">
    <source>
        <dbReference type="SAM" id="MobiDB-lite"/>
    </source>
</evidence>
<protein>
    <submittedName>
        <fullName evidence="3">F-box only protein 5-like</fullName>
    </submittedName>
</protein>
<dbReference type="CDD" id="cd22086">
    <property type="entry name" value="F-box_EMI"/>
    <property type="match status" value="1"/>
</dbReference>
<feature type="region of interest" description="Disordered" evidence="1">
    <location>
        <begin position="1"/>
        <end position="25"/>
    </location>
</feature>
<gene>
    <name evidence="3" type="ORF">FWK35_00023969</name>
</gene>
<dbReference type="InterPro" id="IPR036047">
    <property type="entry name" value="F-box-like_dom_sf"/>
</dbReference>
<dbReference type="OrthoDB" id="9984940at2759"/>
<dbReference type="EMBL" id="VUJU01003037">
    <property type="protein sequence ID" value="KAF0759312.1"/>
    <property type="molecule type" value="Genomic_DNA"/>
</dbReference>
<feature type="non-terminal residue" evidence="3">
    <location>
        <position position="1"/>
    </location>
</feature>
<dbReference type="InterPro" id="IPR047147">
    <property type="entry name" value="FBX5_43"/>
</dbReference>
<evidence type="ECO:0000313" key="3">
    <source>
        <dbReference type="EMBL" id="KAF0759312.1"/>
    </source>
</evidence>
<dbReference type="InterPro" id="IPR001810">
    <property type="entry name" value="F-box_dom"/>
</dbReference>
<sequence>LRSVGSVRVRLPPPPPPPAASAASHWPTGRLLPCPHSSARPPHRARQRPRYTCSLVPVIRETEFRFRILTDIPGGVLSSDKIRYSRVVAARRGRNLVVARPSYADYTRIFMYRNIIKKKTMADVSLKESPCYNSLVTTSTPYKSINDSGYDTPCSISSSLSQISEVSYSFDHTPSDIDSLQLSSPTHDFSLIKKNDRKLEDITNKVESPTKKLKLHSDLQLDFRLHETSNNDDSQFLKRKNLIPSKNVNHERISIEGREKVDLMYFLSERYHFQPVIEKILSFLSGSDIMSMCMVSKVWCTAIENSPIAQKKKQKYFKLSKENRCGYVGRDRSAFNNNGCLANISNFMRSPSKRELPQRSPPVSPSKYRFHVFQKEAKKLSSADQQLIACPRCSRPASWTPSKSTKAECQGYHCQFVFCTECKCEYSNKFEHKCLSTPILSMSSYNCRPMVYNLSKRKHYLRRL</sequence>
<dbReference type="GO" id="GO:0045835">
    <property type="term" value="P:negative regulation of meiotic nuclear division"/>
    <property type="evidence" value="ECO:0007669"/>
    <property type="project" value="InterPro"/>
</dbReference>
<name>A0A6G0YNQ4_APHCR</name>
<dbReference type="Gene3D" id="2.20.25.20">
    <property type="match status" value="1"/>
</dbReference>
<evidence type="ECO:0000313" key="4">
    <source>
        <dbReference type="Proteomes" id="UP000478052"/>
    </source>
</evidence>
<accession>A0A6G0YNQ4</accession>
<reference evidence="3 4" key="1">
    <citation type="submission" date="2019-08" db="EMBL/GenBank/DDBJ databases">
        <title>Whole genome of Aphis craccivora.</title>
        <authorList>
            <person name="Voronova N.V."/>
            <person name="Shulinski R.S."/>
            <person name="Bandarenka Y.V."/>
            <person name="Zhorov D.G."/>
            <person name="Warner D."/>
        </authorList>
    </citation>
    <scope>NUCLEOTIDE SEQUENCE [LARGE SCALE GENOMIC DNA]</scope>
    <source>
        <strain evidence="3">180601</strain>
        <tissue evidence="3">Whole Body</tissue>
    </source>
</reference>
<dbReference type="GO" id="GO:0005634">
    <property type="term" value="C:nucleus"/>
    <property type="evidence" value="ECO:0007669"/>
    <property type="project" value="TreeGrafter"/>
</dbReference>
<comment type="caution">
    <text evidence="3">The sequence shown here is derived from an EMBL/GenBank/DDBJ whole genome shotgun (WGS) entry which is preliminary data.</text>
</comment>
<dbReference type="SUPFAM" id="SSF81383">
    <property type="entry name" value="F-box domain"/>
    <property type="match status" value="1"/>
</dbReference>
<dbReference type="PANTHER" id="PTHR15493:SF9">
    <property type="entry name" value="GH14043P"/>
    <property type="match status" value="1"/>
</dbReference>
<dbReference type="PANTHER" id="PTHR15493">
    <property type="entry name" value="F-BOX ONLY PROTEIN 5 AND 43"/>
    <property type="match status" value="1"/>
</dbReference>